<evidence type="ECO:0000256" key="2">
    <source>
        <dbReference type="PROSITE-ProRule" id="PRU00335"/>
    </source>
</evidence>
<evidence type="ECO:0000256" key="1">
    <source>
        <dbReference type="ARBA" id="ARBA00023125"/>
    </source>
</evidence>
<reference evidence="4 5" key="1">
    <citation type="submission" date="2019-06" db="EMBL/GenBank/DDBJ databases">
        <authorList>
            <person name="Meng X."/>
        </authorList>
    </citation>
    <scope>NUCLEOTIDE SEQUENCE [LARGE SCALE GENOMIC DNA]</scope>
    <source>
        <strain evidence="4 5">M625</strain>
    </source>
</reference>
<gene>
    <name evidence="4" type="ORF">FHK87_04790</name>
</gene>
<keyword evidence="5" id="KW-1185">Reference proteome</keyword>
<dbReference type="RefSeq" id="WP_140590654.1">
    <property type="nucleotide sequence ID" value="NZ_VFWZ01000002.1"/>
</dbReference>
<dbReference type="OrthoDB" id="9785164at2"/>
<evidence type="ECO:0000313" key="4">
    <source>
        <dbReference type="EMBL" id="TPN86923.1"/>
    </source>
</evidence>
<sequence>MSNTRQKILKKSLLLFNSKGLDHVSLRFISKELDISIGNLQYHFKKREEIIHELYFELVATIDKAIIDSIHSQNKLEELFRITNIIVLCFYEYRFIFQDFNSIMLNYPKIKDHYKELLKNRRLQFLAYIEELIEEGLIQKEVLPNEYDNLYLRIQILSDFWMSSVMSQSKQISKKLVLKYTDVINQTIFPYLTPLGKKEYRNIHNLI</sequence>
<feature type="domain" description="HTH tetR-type" evidence="3">
    <location>
        <begin position="2"/>
        <end position="62"/>
    </location>
</feature>
<dbReference type="PROSITE" id="PS50977">
    <property type="entry name" value="HTH_TETR_2"/>
    <property type="match status" value="1"/>
</dbReference>
<dbReference type="Pfam" id="PF00440">
    <property type="entry name" value="TetR_N"/>
    <property type="match status" value="1"/>
</dbReference>
<comment type="caution">
    <text evidence="4">The sequence shown here is derived from an EMBL/GenBank/DDBJ whole genome shotgun (WGS) entry which is preliminary data.</text>
</comment>
<evidence type="ECO:0000313" key="5">
    <source>
        <dbReference type="Proteomes" id="UP000315540"/>
    </source>
</evidence>
<dbReference type="InterPro" id="IPR025722">
    <property type="entry name" value="TetR"/>
</dbReference>
<keyword evidence="1 2" id="KW-0238">DNA-binding</keyword>
<organism evidence="4 5">
    <name type="scientific">Aquimarina algicola</name>
    <dbReference type="NCBI Taxonomy" id="2589995"/>
    <lineage>
        <taxon>Bacteria</taxon>
        <taxon>Pseudomonadati</taxon>
        <taxon>Bacteroidota</taxon>
        <taxon>Flavobacteriia</taxon>
        <taxon>Flavobacteriales</taxon>
        <taxon>Flavobacteriaceae</taxon>
        <taxon>Aquimarina</taxon>
    </lineage>
</organism>
<dbReference type="SUPFAM" id="SSF46689">
    <property type="entry name" value="Homeodomain-like"/>
    <property type="match status" value="1"/>
</dbReference>
<dbReference type="GO" id="GO:0003677">
    <property type="term" value="F:DNA binding"/>
    <property type="evidence" value="ECO:0007669"/>
    <property type="project" value="UniProtKB-UniRule"/>
</dbReference>
<feature type="DNA-binding region" description="H-T-H motif" evidence="2">
    <location>
        <begin position="25"/>
        <end position="44"/>
    </location>
</feature>
<evidence type="ECO:0000259" key="3">
    <source>
        <dbReference type="PROSITE" id="PS50977"/>
    </source>
</evidence>
<dbReference type="Pfam" id="PF13972">
    <property type="entry name" value="TetR"/>
    <property type="match status" value="1"/>
</dbReference>
<dbReference type="InterPro" id="IPR009057">
    <property type="entry name" value="Homeodomain-like_sf"/>
</dbReference>
<accession>A0A504JGX8</accession>
<dbReference type="Proteomes" id="UP000315540">
    <property type="component" value="Unassembled WGS sequence"/>
</dbReference>
<dbReference type="Gene3D" id="1.10.357.10">
    <property type="entry name" value="Tetracycline Repressor, domain 2"/>
    <property type="match status" value="1"/>
</dbReference>
<proteinExistence type="predicted"/>
<dbReference type="EMBL" id="VFWZ01000002">
    <property type="protein sequence ID" value="TPN86923.1"/>
    <property type="molecule type" value="Genomic_DNA"/>
</dbReference>
<name>A0A504JGX8_9FLAO</name>
<dbReference type="InterPro" id="IPR001647">
    <property type="entry name" value="HTH_TetR"/>
</dbReference>
<dbReference type="AlphaFoldDB" id="A0A504JGX8"/>
<protein>
    <submittedName>
        <fullName evidence="4">TetR/AcrR family transcriptional regulator</fullName>
    </submittedName>
</protein>